<name>A0A0E2ALM5_BACFG</name>
<evidence type="ECO:0000259" key="3">
    <source>
        <dbReference type="PROSITE" id="PS51898"/>
    </source>
</evidence>
<dbReference type="GO" id="GO:0006313">
    <property type="term" value="P:DNA transposition"/>
    <property type="evidence" value="ECO:0007669"/>
    <property type="project" value="InterPro"/>
</dbReference>
<dbReference type="Pfam" id="PF13102">
    <property type="entry name" value="Phage_int_SAM_5"/>
    <property type="match status" value="1"/>
</dbReference>
<evidence type="ECO:0000256" key="1">
    <source>
        <dbReference type="ARBA" id="ARBA00023125"/>
    </source>
</evidence>
<comment type="caution">
    <text evidence="4">The sequence shown here is derived from an EMBL/GenBank/DDBJ whole genome shotgun (WGS) entry which is preliminary data.</text>
</comment>
<dbReference type="Pfam" id="PF00589">
    <property type="entry name" value="Phage_integrase"/>
    <property type="match status" value="1"/>
</dbReference>
<dbReference type="PANTHER" id="PTHR30007">
    <property type="entry name" value="PHP DOMAIN PROTEIN"/>
    <property type="match status" value="1"/>
</dbReference>
<dbReference type="PANTHER" id="PTHR30007:SF0">
    <property type="entry name" value="TRANSPOSASE"/>
    <property type="match status" value="1"/>
</dbReference>
<dbReference type="GO" id="GO:0004803">
    <property type="term" value="F:transposase activity"/>
    <property type="evidence" value="ECO:0007669"/>
    <property type="project" value="InterPro"/>
</dbReference>
<dbReference type="HOGENOM" id="CLU_568223_0_0_10"/>
<dbReference type="GO" id="GO:0003677">
    <property type="term" value="F:DNA binding"/>
    <property type="evidence" value="ECO:0007669"/>
    <property type="project" value="UniProtKB-KW"/>
</dbReference>
<dbReference type="Proteomes" id="UP000003879">
    <property type="component" value="Unassembled WGS sequence"/>
</dbReference>
<dbReference type="RefSeq" id="WP_005798430.1">
    <property type="nucleotide sequence ID" value="NZ_JH724216.1"/>
</dbReference>
<dbReference type="InterPro" id="IPR010998">
    <property type="entry name" value="Integrase_recombinase_N"/>
</dbReference>
<proteinExistence type="predicted"/>
<gene>
    <name evidence="4" type="ORF">HMPREF1056_03473</name>
</gene>
<dbReference type="Pfam" id="PF01609">
    <property type="entry name" value="DDE_Tnp_1"/>
    <property type="match status" value="1"/>
</dbReference>
<dbReference type="GO" id="GO:0015074">
    <property type="term" value="P:DNA integration"/>
    <property type="evidence" value="ECO:0007669"/>
    <property type="project" value="InterPro"/>
</dbReference>
<evidence type="ECO:0000256" key="2">
    <source>
        <dbReference type="ARBA" id="ARBA00023172"/>
    </source>
</evidence>
<dbReference type="InterPro" id="IPR011010">
    <property type="entry name" value="DNA_brk_join_enz"/>
</dbReference>
<dbReference type="InterPro" id="IPR013762">
    <property type="entry name" value="Integrase-like_cat_sf"/>
</dbReference>
<dbReference type="EMBL" id="AGXN01000020">
    <property type="protein sequence ID" value="EIY92734.1"/>
    <property type="molecule type" value="Genomic_DNA"/>
</dbReference>
<evidence type="ECO:0000313" key="5">
    <source>
        <dbReference type="Proteomes" id="UP000003879"/>
    </source>
</evidence>
<dbReference type="Gene3D" id="1.10.150.130">
    <property type="match status" value="1"/>
</dbReference>
<feature type="domain" description="Tyr recombinase" evidence="3">
    <location>
        <begin position="291"/>
        <end position="467"/>
    </location>
</feature>
<sequence>MEQYSTNLTDKQWQFIEKIVNTQKRRRKYSIRGIFDGILYLLKTGCQWRMLPSNFAPWQSVYYYFSKWKNEGIIEELLSVIHSNVRKQLGKAESPSLGIIDSRSVKTSHHVDSDRGIDGNKKIKGRKQHVIVDTLGLPMAVAVHEANIHDSKGAPQVIDKLAFKFPRLIKILADGGYRGVGANPTTLLALSREELSIMQSTRALNTYHNCRCYHRQLELFVKSKGEEDIPLTTLTMEFFDDYRIHFKRKGYALSTTKQNLFWLSRLMYRAISQQTIRYNPFEDAKYERVERKIRCLGKTDVARILAIPLQNKEAEFVRRIFLFSIFTVLAFADVSKLRYCDIETNSAGIRYIRQYRKKTDVESITPLHPIAEQILSLFPPKEKKEDSLIFKTSLSRIQIGMHLKAIGLACGIRQPLSFHVGRHSFGTLTLEAGVPIESIAKMMGHASIVSTQIYAQITDQKISKDMDQLIKKSTRNKNIF</sequence>
<reference evidence="4 5" key="1">
    <citation type="submission" date="2012-02" db="EMBL/GenBank/DDBJ databases">
        <title>The Genome Sequence of Bacteroides fragilis CL07T12C05.</title>
        <authorList>
            <consortium name="The Broad Institute Genome Sequencing Platform"/>
            <person name="Earl A."/>
            <person name="Ward D."/>
            <person name="Feldgarden M."/>
            <person name="Gevers D."/>
            <person name="Zitomersky N.L."/>
            <person name="Coyne M.J."/>
            <person name="Comstock L.E."/>
            <person name="Young S.K."/>
            <person name="Zeng Q."/>
            <person name="Gargeya S."/>
            <person name="Fitzgerald M."/>
            <person name="Haas B."/>
            <person name="Abouelleil A."/>
            <person name="Alvarado L."/>
            <person name="Arachchi H.M."/>
            <person name="Berlin A."/>
            <person name="Chapman S.B."/>
            <person name="Gearin G."/>
            <person name="Goldberg J."/>
            <person name="Griggs A."/>
            <person name="Gujja S."/>
            <person name="Hansen M."/>
            <person name="Heiman D."/>
            <person name="Howarth C."/>
            <person name="Larimer J."/>
            <person name="Lui A."/>
            <person name="MacDonald P.J.P."/>
            <person name="McCowen C."/>
            <person name="Montmayeur A."/>
            <person name="Murphy C."/>
            <person name="Neiman D."/>
            <person name="Pearson M."/>
            <person name="Priest M."/>
            <person name="Roberts A."/>
            <person name="Saif S."/>
            <person name="Shea T."/>
            <person name="Sisk P."/>
            <person name="Stolte C."/>
            <person name="Sykes S."/>
            <person name="Wortman J."/>
            <person name="Nusbaum C."/>
            <person name="Birren B."/>
        </authorList>
    </citation>
    <scope>NUCLEOTIDE SEQUENCE [LARGE SCALE GENOMIC DNA]</scope>
    <source>
        <strain evidence="4 5">CL07T12C05</strain>
    </source>
</reference>
<dbReference type="SUPFAM" id="SSF56349">
    <property type="entry name" value="DNA breaking-rejoining enzymes"/>
    <property type="match status" value="1"/>
</dbReference>
<evidence type="ECO:0000313" key="4">
    <source>
        <dbReference type="EMBL" id="EIY92734.1"/>
    </source>
</evidence>
<protein>
    <recommendedName>
        <fullName evidence="3">Tyr recombinase domain-containing protein</fullName>
    </recommendedName>
</protein>
<dbReference type="InterPro" id="IPR002104">
    <property type="entry name" value="Integrase_catalytic"/>
</dbReference>
<dbReference type="AlphaFoldDB" id="A0A0E2ALM5"/>
<dbReference type="InterPro" id="IPR025161">
    <property type="entry name" value="IS402-like_dom"/>
</dbReference>
<dbReference type="PROSITE" id="PS51898">
    <property type="entry name" value="TYR_RECOMBINASE"/>
    <property type="match status" value="1"/>
</dbReference>
<keyword evidence="2" id="KW-0233">DNA recombination</keyword>
<dbReference type="Pfam" id="PF13340">
    <property type="entry name" value="DUF4096"/>
    <property type="match status" value="1"/>
</dbReference>
<dbReference type="Gene3D" id="1.10.443.10">
    <property type="entry name" value="Intergrase catalytic core"/>
    <property type="match status" value="1"/>
</dbReference>
<dbReference type="PATRIC" id="fig|997883.3.peg.3659"/>
<organism evidence="4 5">
    <name type="scientific">Bacteroides fragilis CL07T12C05</name>
    <dbReference type="NCBI Taxonomy" id="997883"/>
    <lineage>
        <taxon>Bacteria</taxon>
        <taxon>Pseudomonadati</taxon>
        <taxon>Bacteroidota</taxon>
        <taxon>Bacteroidia</taxon>
        <taxon>Bacteroidales</taxon>
        <taxon>Bacteroidaceae</taxon>
        <taxon>Bacteroides</taxon>
    </lineage>
</organism>
<dbReference type="CDD" id="cd01185">
    <property type="entry name" value="INTN1_C_like"/>
    <property type="match status" value="1"/>
</dbReference>
<keyword evidence="1" id="KW-0238">DNA-binding</keyword>
<accession>A0A0E2ALM5</accession>
<dbReference type="NCBIfam" id="NF033580">
    <property type="entry name" value="transpos_IS5_3"/>
    <property type="match status" value="1"/>
</dbReference>
<dbReference type="InterPro" id="IPR025269">
    <property type="entry name" value="SAM-like_dom"/>
</dbReference>
<dbReference type="InterPro" id="IPR002559">
    <property type="entry name" value="Transposase_11"/>
</dbReference>